<sequence>MEQLEQLYDLYISNGLLSSEAASLEEFSNASREQQALLFQLGNDAGLFGTTTFEQFGSAFQKKKDILEPVMVSPSESGSLAQQPPRVSKTPEQILADPSISDEDARRYLGVEAVKAQQERDENRPLDIITTASELQTYDFDQLLPYEQVKVEQLAAKYKTTPQEWLKEVEAKRDEVTDESQLKAFMNRFAKGDRTLGEMLVSLPGTVYTAAATFTDPLFKKISGKEAPPIEDRVAKINEFIGADTLLESLIKEQEYRGKKAELYDREQNVEGGIFENFKKGNVNDGFVQLGNTLFESAPVTLGIMMSSLSGVGLARTAAGATTAMTGTELRAQREENPEQSDFKTLTKAVGLAAAEMVFTTITSGTLGKVYKDIIFKEGVKVGSQTFRKGLIGMYETALKKLGPITQGMAEGIEEVATQVTQNAINGRPIYE</sequence>
<organism evidence="1 2">
    <name type="scientific">SAR86 cluster bacterium SAR86B</name>
    <dbReference type="NCBI Taxonomy" id="1123867"/>
    <lineage>
        <taxon>Bacteria</taxon>
        <taxon>Pseudomonadati</taxon>
        <taxon>Pseudomonadota</taxon>
        <taxon>Gammaproteobacteria</taxon>
        <taxon>SAR86 cluster</taxon>
    </lineage>
</organism>
<dbReference type="HOGENOM" id="CLU_635430_0_0_6"/>
<protein>
    <submittedName>
        <fullName evidence="1">Uncharacterized protein</fullName>
    </submittedName>
</protein>
<name>J4KST7_9GAMM</name>
<proteinExistence type="predicted"/>
<dbReference type="EMBL" id="JH611173">
    <property type="protein sequence ID" value="EJP73274.1"/>
    <property type="molecule type" value="Genomic_DNA"/>
</dbReference>
<evidence type="ECO:0000313" key="1">
    <source>
        <dbReference type="EMBL" id="EJP73274.1"/>
    </source>
</evidence>
<evidence type="ECO:0000313" key="2">
    <source>
        <dbReference type="Proteomes" id="UP000010116"/>
    </source>
</evidence>
<reference evidence="1 2" key="1">
    <citation type="journal article" date="2012" name="ISME J.">
        <title>Genomic insights to SAR86, an abundant and uncultivated marine bacterial lineage.</title>
        <authorList>
            <person name="Dupont C.L."/>
            <person name="Rusch D.B."/>
            <person name="Yooseph S."/>
            <person name="Lombardo M.J."/>
            <person name="Richter R.A."/>
            <person name="Valas R."/>
            <person name="Novotny M."/>
            <person name="Yee-Greenbaum J."/>
            <person name="Selengut J.D."/>
            <person name="Haft D.H."/>
            <person name="Halpern A.L."/>
            <person name="Lasken R.S."/>
            <person name="Nealson K."/>
            <person name="Friedman R."/>
            <person name="Venter J.C."/>
        </authorList>
    </citation>
    <scope>NUCLEOTIDE SEQUENCE [LARGE SCALE GENOMIC DNA]</scope>
</reference>
<feature type="non-terminal residue" evidence="1">
    <location>
        <position position="432"/>
    </location>
</feature>
<accession>J4KST7</accession>
<gene>
    <name evidence="1" type="ORF">NT02SARS_1616</name>
</gene>
<dbReference type="Proteomes" id="UP000010116">
    <property type="component" value="Unassembled WGS sequence"/>
</dbReference>
<dbReference type="AlphaFoldDB" id="J4KST7"/>